<dbReference type="PANTHER" id="PTHR11260">
    <property type="entry name" value="GLUTATHIONE S-TRANSFERASE, GST, SUPERFAMILY, GST DOMAIN CONTAINING"/>
    <property type="match status" value="1"/>
</dbReference>
<dbReference type="InterPro" id="IPR004046">
    <property type="entry name" value="GST_C"/>
</dbReference>
<dbReference type="GO" id="GO:0005737">
    <property type="term" value="C:cytoplasm"/>
    <property type="evidence" value="ECO:0007669"/>
    <property type="project" value="TreeGrafter"/>
</dbReference>
<dbReference type="PANTHER" id="PTHR11260:SF788">
    <property type="entry name" value="GLUTATHIONE TRANSFERASE"/>
    <property type="match status" value="1"/>
</dbReference>
<evidence type="ECO:0000256" key="1">
    <source>
        <dbReference type="ARBA" id="ARBA00012452"/>
    </source>
</evidence>
<dbReference type="GO" id="GO:0006749">
    <property type="term" value="P:glutathione metabolic process"/>
    <property type="evidence" value="ECO:0007669"/>
    <property type="project" value="InterPro"/>
</dbReference>
<dbReference type="InterPro" id="IPR004045">
    <property type="entry name" value="Glutathione_S-Trfase_N"/>
</dbReference>
<evidence type="ECO:0000256" key="3">
    <source>
        <dbReference type="ARBA" id="ARBA00025743"/>
    </source>
</evidence>
<dbReference type="PROSITE" id="PS50405">
    <property type="entry name" value="GST_CTER"/>
    <property type="match status" value="1"/>
</dbReference>
<accession>A0A9E8M4H1</accession>
<name>A0A9E8M4H1_PINYU</name>
<dbReference type="FunFam" id="1.20.1050.10:FF:000016">
    <property type="entry name" value="Glutathione S-transferase U9"/>
    <property type="match status" value="1"/>
</dbReference>
<dbReference type="SFLD" id="SFLDS00019">
    <property type="entry name" value="Glutathione_Transferase_(cytos"/>
    <property type="match status" value="1"/>
</dbReference>
<dbReference type="InterPro" id="IPR010987">
    <property type="entry name" value="Glutathione-S-Trfase_C-like"/>
</dbReference>
<keyword evidence="2 7" id="KW-0808">Transferase</keyword>
<comment type="catalytic activity">
    <reaction evidence="4">
        <text>RX + glutathione = an S-substituted glutathione + a halide anion + H(+)</text>
        <dbReference type="Rhea" id="RHEA:16437"/>
        <dbReference type="ChEBI" id="CHEBI:15378"/>
        <dbReference type="ChEBI" id="CHEBI:16042"/>
        <dbReference type="ChEBI" id="CHEBI:17792"/>
        <dbReference type="ChEBI" id="CHEBI:57925"/>
        <dbReference type="ChEBI" id="CHEBI:90779"/>
        <dbReference type="EC" id="2.5.1.18"/>
    </reaction>
</comment>
<organism evidence="7">
    <name type="scientific">Pinus yunnanensis</name>
    <name type="common">Yunnan pine</name>
    <dbReference type="NCBI Taxonomy" id="88732"/>
    <lineage>
        <taxon>Eukaryota</taxon>
        <taxon>Viridiplantae</taxon>
        <taxon>Streptophyta</taxon>
        <taxon>Embryophyta</taxon>
        <taxon>Tracheophyta</taxon>
        <taxon>Spermatophyta</taxon>
        <taxon>Pinopsida</taxon>
        <taxon>Pinidae</taxon>
        <taxon>Conifers I</taxon>
        <taxon>Pinales</taxon>
        <taxon>Pinaceae</taxon>
        <taxon>Pinus</taxon>
        <taxon>Pinus subgen. Pinus</taxon>
    </lineage>
</organism>
<sequence length="236" mass="26347">MEACTEDERVKLLGWLRSPYVTRVRIALALKGIQYQFIEDDAENKSQLLLRSNPVHKKVPVLIHNGKIVCESMIIVQYIDETWDTKAPNLVPKDPYDRAIARFWAAFVDDKLAPSIWGVLMAQGEKQQKAVEESLANFLLLDDALRASSCSGNAYFGGVEIGFADIALGGLLVTIKAIQKVTNTVLMDPQKMPHLCAWIDRFSEIDLVKGILPDPVKVLERVSYLRAKFTSAMAGN</sequence>
<gene>
    <name evidence="7" type="primary">GSTU22</name>
</gene>
<dbReference type="Pfam" id="PF02798">
    <property type="entry name" value="GST_N"/>
    <property type="match status" value="1"/>
</dbReference>
<dbReference type="Pfam" id="PF00043">
    <property type="entry name" value="GST_C"/>
    <property type="match status" value="1"/>
</dbReference>
<dbReference type="AlphaFoldDB" id="A0A9E8M4H1"/>
<dbReference type="Gene3D" id="1.20.1050.10">
    <property type="match status" value="1"/>
</dbReference>
<feature type="domain" description="GST N-terminal" evidence="5">
    <location>
        <begin position="8"/>
        <end position="87"/>
    </location>
</feature>
<dbReference type="CDD" id="cd03185">
    <property type="entry name" value="GST_C_Tau"/>
    <property type="match status" value="1"/>
</dbReference>
<dbReference type="InterPro" id="IPR045073">
    <property type="entry name" value="Omega/Tau-like"/>
</dbReference>
<evidence type="ECO:0000259" key="6">
    <source>
        <dbReference type="PROSITE" id="PS50405"/>
    </source>
</evidence>
<dbReference type="EMBL" id="ON304374">
    <property type="protein sequence ID" value="WAA68408.1"/>
    <property type="molecule type" value="mRNA"/>
</dbReference>
<dbReference type="SUPFAM" id="SSF52833">
    <property type="entry name" value="Thioredoxin-like"/>
    <property type="match status" value="1"/>
</dbReference>
<evidence type="ECO:0000256" key="4">
    <source>
        <dbReference type="ARBA" id="ARBA00047960"/>
    </source>
</evidence>
<dbReference type="SFLD" id="SFLDG00358">
    <property type="entry name" value="Main_(cytGST)"/>
    <property type="match status" value="1"/>
</dbReference>
<protein>
    <recommendedName>
        <fullName evidence="1">glutathione transferase</fullName>
        <ecNumber evidence="1">2.5.1.18</ecNumber>
    </recommendedName>
</protein>
<dbReference type="SFLD" id="SFLDG01152">
    <property type="entry name" value="Main.3:_Omega-_and_Tau-like"/>
    <property type="match status" value="1"/>
</dbReference>
<dbReference type="GO" id="GO:0009407">
    <property type="term" value="P:toxin catabolic process"/>
    <property type="evidence" value="ECO:0007669"/>
    <property type="project" value="UniProtKB-ARBA"/>
</dbReference>
<dbReference type="FunFam" id="3.40.30.10:FF:000044">
    <property type="entry name" value="Glutathione S-transferase GSTU6"/>
    <property type="match status" value="1"/>
</dbReference>
<comment type="similarity">
    <text evidence="3">Belongs to the GST superfamily. Tau family.</text>
</comment>
<dbReference type="CDD" id="cd03058">
    <property type="entry name" value="GST_N_Tau"/>
    <property type="match status" value="1"/>
</dbReference>
<dbReference type="Gene3D" id="3.40.30.10">
    <property type="entry name" value="Glutaredoxin"/>
    <property type="match status" value="1"/>
</dbReference>
<dbReference type="EC" id="2.5.1.18" evidence="1"/>
<evidence type="ECO:0000259" key="5">
    <source>
        <dbReference type="PROSITE" id="PS50404"/>
    </source>
</evidence>
<dbReference type="SUPFAM" id="SSF47616">
    <property type="entry name" value="GST C-terminal domain-like"/>
    <property type="match status" value="1"/>
</dbReference>
<proteinExistence type="evidence at transcript level"/>
<dbReference type="PROSITE" id="PS50404">
    <property type="entry name" value="GST_NTER"/>
    <property type="match status" value="1"/>
</dbReference>
<evidence type="ECO:0000313" key="7">
    <source>
        <dbReference type="EMBL" id="WAA68408.1"/>
    </source>
</evidence>
<dbReference type="InterPro" id="IPR036249">
    <property type="entry name" value="Thioredoxin-like_sf"/>
</dbReference>
<reference evidence="7" key="1">
    <citation type="submission" date="2022-04" db="EMBL/GenBank/DDBJ databases">
        <title>Functional significance of asymmetrical retention of parental alleles in a hybrid pine species complex.</title>
        <authorList>
            <person name="Qu C."/>
        </authorList>
    </citation>
    <scope>NUCLEOTIDE SEQUENCE</scope>
</reference>
<evidence type="ECO:0000256" key="2">
    <source>
        <dbReference type="ARBA" id="ARBA00022679"/>
    </source>
</evidence>
<dbReference type="GO" id="GO:0004364">
    <property type="term" value="F:glutathione transferase activity"/>
    <property type="evidence" value="ECO:0007669"/>
    <property type="project" value="UniProtKB-EC"/>
</dbReference>
<dbReference type="InterPro" id="IPR045074">
    <property type="entry name" value="GST_C_Tau"/>
</dbReference>
<dbReference type="InterPro" id="IPR040079">
    <property type="entry name" value="Glutathione_S-Trfase"/>
</dbReference>
<feature type="domain" description="GST C-terminal" evidence="6">
    <location>
        <begin position="94"/>
        <end position="225"/>
    </location>
</feature>
<dbReference type="InterPro" id="IPR036282">
    <property type="entry name" value="Glutathione-S-Trfase_C_sf"/>
</dbReference>